<protein>
    <submittedName>
        <fullName evidence="3">Sefir domain protein</fullName>
    </submittedName>
</protein>
<dbReference type="Pfam" id="PF13676">
    <property type="entry name" value="TIR_2"/>
    <property type="match status" value="1"/>
</dbReference>
<dbReference type="PROSITE" id="PS51534">
    <property type="entry name" value="SEFIR"/>
    <property type="match status" value="1"/>
</dbReference>
<evidence type="ECO:0000259" key="1">
    <source>
        <dbReference type="PROSITE" id="PS50104"/>
    </source>
</evidence>
<accession>A0A0N1QTL4</accession>
<dbReference type="Gene3D" id="3.40.50.10140">
    <property type="entry name" value="Toll/interleukin-1 receptor homology (TIR) domain"/>
    <property type="match status" value="1"/>
</dbReference>
<dbReference type="HOGENOM" id="CLU_079336_0_0_6"/>
<feature type="domain" description="SEFIR" evidence="2">
    <location>
        <begin position="7"/>
        <end position="139"/>
    </location>
</feature>
<dbReference type="SUPFAM" id="SSF52200">
    <property type="entry name" value="Toll/Interleukin receptor TIR domain"/>
    <property type="match status" value="1"/>
</dbReference>
<dbReference type="PROSITE" id="PS50104">
    <property type="entry name" value="TIR"/>
    <property type="match status" value="1"/>
</dbReference>
<feature type="domain" description="TIR" evidence="1">
    <location>
        <begin position="6"/>
        <end position="146"/>
    </location>
</feature>
<organism evidence="3 4">
    <name type="scientific">Salmonella schwarzengrund (strain CVM19633)</name>
    <dbReference type="NCBI Taxonomy" id="439843"/>
    <lineage>
        <taxon>Bacteria</taxon>
        <taxon>Pseudomonadati</taxon>
        <taxon>Pseudomonadota</taxon>
        <taxon>Gammaproteobacteria</taxon>
        <taxon>Enterobacterales</taxon>
        <taxon>Enterobacteriaceae</taxon>
        <taxon>Salmonella</taxon>
    </lineage>
</organism>
<sequence>MLQSQPTPKVFISYSHDSTAHKAWVLTLATRLEGNGVAVTLDQWDLKIGGDLPHFMESGLSDSDRVIVVCTDEYVRKANAMQSGGVGYEKMIITSQIMRDLGSNRVIPIVINNEQSNVPTFVATRLWLDFSSENYEQSYRQLIADLWGESVQPRPPRGENPFNRQPVAVEPIVFDIPESFVSPALTNTVTFNPTLNNGKFWVGAGDMAFELSWSRCSKGSIWIYNRQESIHSLRIPTGITEIEQINNAECNSFYNEDSSTSLKEGELAVLQNKNGYYLAVKIERVLYRGRHADDRDELIFSYVIAPAKSISFSRHV</sequence>
<dbReference type="InterPro" id="IPR035897">
    <property type="entry name" value="Toll_tir_struct_dom_sf"/>
</dbReference>
<evidence type="ECO:0000259" key="2">
    <source>
        <dbReference type="PROSITE" id="PS51534"/>
    </source>
</evidence>
<dbReference type="InterPro" id="IPR013568">
    <property type="entry name" value="SEFIR_dom"/>
</dbReference>
<name>A0A0N1QTL4_SALSV</name>
<reference evidence="3 4" key="1">
    <citation type="journal article" date="2011" name="J. Bacteriol.">
        <title>Comparative genomics of 28 Salmonella enterica isolates: evidence for CRISPR-mediated adaptive sublineage evolution.</title>
        <authorList>
            <person name="Fricke W.F."/>
            <person name="Mammel M.K."/>
            <person name="McDermott P.F."/>
            <person name="Tartera C."/>
            <person name="White D.G."/>
            <person name="Leclerc J.E."/>
            <person name="Ravel J."/>
            <person name="Cebula T.A."/>
        </authorList>
    </citation>
    <scope>NUCLEOTIDE SEQUENCE [LARGE SCALE GENOMIC DNA]</scope>
    <source>
        <strain evidence="3 4">CVM19633</strain>
    </source>
</reference>
<dbReference type="Proteomes" id="UP000001865">
    <property type="component" value="Chromosome"/>
</dbReference>
<dbReference type="KEGG" id="sew:SeSA_A1660"/>
<proteinExistence type="predicted"/>
<evidence type="ECO:0000313" key="4">
    <source>
        <dbReference type="Proteomes" id="UP000001865"/>
    </source>
</evidence>
<gene>
    <name evidence="3" type="ordered locus">SeSA_A1660</name>
</gene>
<dbReference type="InterPro" id="IPR000157">
    <property type="entry name" value="TIR_dom"/>
</dbReference>
<dbReference type="EMBL" id="CP001127">
    <property type="protein sequence ID" value="ACF89382.1"/>
    <property type="molecule type" value="Genomic_DNA"/>
</dbReference>
<evidence type="ECO:0000313" key="3">
    <source>
        <dbReference type="EMBL" id="ACF89382.1"/>
    </source>
</evidence>
<dbReference type="RefSeq" id="WP_000941990.1">
    <property type="nucleotide sequence ID" value="NC_011094.1"/>
</dbReference>
<dbReference type="AlphaFoldDB" id="A0A0N1QTL4"/>
<dbReference type="GO" id="GO:0007165">
    <property type="term" value="P:signal transduction"/>
    <property type="evidence" value="ECO:0007669"/>
    <property type="project" value="InterPro"/>
</dbReference>